<sequence length="723" mass="79502">MPRTKLRLLAVLLALLVILFGLLRLAFLLRFGGAEGGTAHALYIGLKFDARLAAILVLPALLLLKAGNPGRPSRAALGALTLAAALLVYAGLILVAMVDTVEARAWLYGFLVLAGIHHGLCGGFGLGMKSARRIWAAYALAALSAVLLAYVADFGAYGYIHTRLNGTLVMFLENAGTSLKMVWQSYPVVRIALALAAVLALSAWGLRALASRLELASPVPRGRKALHALAAFGLLALMWGRWSAYPLRWAEAFELPGTFQAHLALNPVLFFLETRRDMDGGFDLRKVKASAPVMAEYFGIPEATDAEGLPTLARRGVPHPLIDPARRPNVVFIQLESFASFKTGIQGNPLDPTPCFDRLCREGIFFDRFYVAMENTSRSMFATLFGVPDVSAVENATRNPLLLDQGTVLSGLDAYSKTFFLGGSANWAQIRGVLKKNFPGLRIHEEGSFRSPVVDVWGISDADLLREAADNLGTQAPPFWSYIQTSGNHPPFTIPKHLKDFRKAELDPAALARGGFIGNDEFNAVRLMDHSLETFFEAARRQPWFADTVFVLWGDHGLPRGTEDPRFDDAFRNDVDKRFGDLKLAIHNVPLLIYAPGLLKPRRVHTVATQMDLLPTLSSLLGVPWRTSTLGKDALDPAFQERSAAFTFTTFRRPPRIGLLQGDYYLTVDPGGRAQLFRTDRGDPSDLAALEPARVERMRALAEGFHQWSKFLLSHNRPLKDRP</sequence>
<dbReference type="KEGG" id="msil:METEAL_37650"/>
<feature type="transmembrane region" description="Helical" evidence="6">
    <location>
        <begin position="188"/>
        <end position="206"/>
    </location>
</feature>
<evidence type="ECO:0000256" key="1">
    <source>
        <dbReference type="ARBA" id="ARBA00004651"/>
    </source>
</evidence>
<dbReference type="AlphaFoldDB" id="A0AA48GKA1"/>
<proteinExistence type="predicted"/>
<dbReference type="GO" id="GO:0005886">
    <property type="term" value="C:plasma membrane"/>
    <property type="evidence" value="ECO:0007669"/>
    <property type="project" value="UniProtKB-SubCell"/>
</dbReference>
<keyword evidence="4 6" id="KW-1133">Transmembrane helix</keyword>
<keyword evidence="3 6" id="KW-0812">Transmembrane</keyword>
<dbReference type="CDD" id="cd16015">
    <property type="entry name" value="LTA_synthase"/>
    <property type="match status" value="1"/>
</dbReference>
<evidence type="ECO:0000259" key="7">
    <source>
        <dbReference type="Pfam" id="PF00884"/>
    </source>
</evidence>
<feature type="transmembrane region" description="Helical" evidence="6">
    <location>
        <begin position="105"/>
        <end position="126"/>
    </location>
</feature>
<feature type="domain" description="Sulfatase N-terminal" evidence="7">
    <location>
        <begin position="328"/>
        <end position="623"/>
    </location>
</feature>
<name>A0AA48GKA1_9BACT</name>
<dbReference type="PANTHER" id="PTHR47371:SF3">
    <property type="entry name" value="PHOSPHOGLYCEROL TRANSFERASE I"/>
    <property type="match status" value="1"/>
</dbReference>
<dbReference type="Proteomes" id="UP001238179">
    <property type="component" value="Chromosome"/>
</dbReference>
<gene>
    <name evidence="8" type="ORF">METEAL_37650</name>
</gene>
<evidence type="ECO:0000256" key="3">
    <source>
        <dbReference type="ARBA" id="ARBA00022692"/>
    </source>
</evidence>
<feature type="transmembrane region" description="Helical" evidence="6">
    <location>
        <begin position="76"/>
        <end position="99"/>
    </location>
</feature>
<comment type="subcellular location">
    <subcellularLocation>
        <location evidence="1">Cell membrane</location>
        <topology evidence="1">Multi-pass membrane protein</topology>
    </subcellularLocation>
</comment>
<evidence type="ECO:0000256" key="6">
    <source>
        <dbReference type="SAM" id="Phobius"/>
    </source>
</evidence>
<dbReference type="PANTHER" id="PTHR47371">
    <property type="entry name" value="LIPOTEICHOIC ACID SYNTHASE"/>
    <property type="match status" value="1"/>
</dbReference>
<evidence type="ECO:0000313" key="8">
    <source>
        <dbReference type="EMBL" id="BDU74591.1"/>
    </source>
</evidence>
<keyword evidence="2" id="KW-1003">Cell membrane</keyword>
<feature type="transmembrane region" description="Helical" evidence="6">
    <location>
        <begin position="226"/>
        <end position="245"/>
    </location>
</feature>
<keyword evidence="9" id="KW-1185">Reference proteome</keyword>
<dbReference type="RefSeq" id="WP_316413266.1">
    <property type="nucleotide sequence ID" value="NZ_AP027080.1"/>
</dbReference>
<dbReference type="EMBL" id="AP027080">
    <property type="protein sequence ID" value="BDU74591.1"/>
    <property type="molecule type" value="Genomic_DNA"/>
</dbReference>
<evidence type="ECO:0000256" key="2">
    <source>
        <dbReference type="ARBA" id="ARBA00022475"/>
    </source>
</evidence>
<organism evidence="8 9">
    <name type="scientific">Mesoterricola silvestris</name>
    <dbReference type="NCBI Taxonomy" id="2927979"/>
    <lineage>
        <taxon>Bacteria</taxon>
        <taxon>Pseudomonadati</taxon>
        <taxon>Acidobacteriota</taxon>
        <taxon>Holophagae</taxon>
        <taxon>Holophagales</taxon>
        <taxon>Holophagaceae</taxon>
        <taxon>Mesoterricola</taxon>
    </lineage>
</organism>
<dbReference type="Gene3D" id="3.40.720.10">
    <property type="entry name" value="Alkaline Phosphatase, subunit A"/>
    <property type="match status" value="1"/>
</dbReference>
<protein>
    <submittedName>
        <fullName evidence="8">Sulfatase</fullName>
    </submittedName>
</protein>
<feature type="transmembrane region" description="Helical" evidence="6">
    <location>
        <begin position="138"/>
        <end position="160"/>
    </location>
</feature>
<keyword evidence="5 6" id="KW-0472">Membrane</keyword>
<dbReference type="Pfam" id="PF00884">
    <property type="entry name" value="Sulfatase"/>
    <property type="match status" value="1"/>
</dbReference>
<dbReference type="InterPro" id="IPR000917">
    <property type="entry name" value="Sulfatase_N"/>
</dbReference>
<dbReference type="InterPro" id="IPR050448">
    <property type="entry name" value="OpgB/LTA_synthase_biosynth"/>
</dbReference>
<evidence type="ECO:0000256" key="4">
    <source>
        <dbReference type="ARBA" id="ARBA00022989"/>
    </source>
</evidence>
<dbReference type="SUPFAM" id="SSF53649">
    <property type="entry name" value="Alkaline phosphatase-like"/>
    <property type="match status" value="1"/>
</dbReference>
<evidence type="ECO:0000313" key="9">
    <source>
        <dbReference type="Proteomes" id="UP001238179"/>
    </source>
</evidence>
<reference evidence="9" key="1">
    <citation type="journal article" date="2023" name="Int. J. Syst. Evol. Microbiol.">
        <title>Mesoterricola silvestris gen. nov., sp. nov., Mesoterricola sediminis sp. nov., Geothrix oryzae sp. nov., Geothrix edaphica sp. nov., Geothrix rubra sp. nov., and Geothrix limicola sp. nov., six novel members of Acidobacteriota isolated from soils.</title>
        <authorList>
            <person name="Itoh H."/>
            <person name="Sugisawa Y."/>
            <person name="Mise K."/>
            <person name="Xu Z."/>
            <person name="Kuniyasu M."/>
            <person name="Ushijima N."/>
            <person name="Kawano K."/>
            <person name="Kobayashi E."/>
            <person name="Shiratori Y."/>
            <person name="Masuda Y."/>
            <person name="Senoo K."/>
        </authorList>
    </citation>
    <scope>NUCLEOTIDE SEQUENCE [LARGE SCALE GENOMIC DNA]</scope>
    <source>
        <strain evidence="9">W79</strain>
    </source>
</reference>
<evidence type="ECO:0000256" key="5">
    <source>
        <dbReference type="ARBA" id="ARBA00023136"/>
    </source>
</evidence>
<feature type="transmembrane region" description="Helical" evidence="6">
    <location>
        <begin position="44"/>
        <end position="64"/>
    </location>
</feature>
<dbReference type="InterPro" id="IPR017850">
    <property type="entry name" value="Alkaline_phosphatase_core_sf"/>
</dbReference>
<accession>A0AA48GKA1</accession>